<dbReference type="OrthoDB" id="1716617at2"/>
<evidence type="ECO:0000256" key="5">
    <source>
        <dbReference type="ARBA" id="ARBA00030001"/>
    </source>
</evidence>
<dbReference type="GO" id="GO:0051607">
    <property type="term" value="P:defense response to virus"/>
    <property type="evidence" value="ECO:0007669"/>
    <property type="project" value="UniProtKB-KW"/>
</dbReference>
<reference evidence="6 7" key="1">
    <citation type="submission" date="2016-07" db="EMBL/GenBank/DDBJ databases">
        <title>Caryophanon latum genome sequencing.</title>
        <authorList>
            <person name="Verma A."/>
            <person name="Pal Y."/>
            <person name="Krishnamurthi S."/>
        </authorList>
    </citation>
    <scope>NUCLEOTIDE SEQUENCE [LARGE SCALE GENOMIC DNA]</scope>
    <source>
        <strain evidence="6 7">DSM 14151</strain>
    </source>
</reference>
<dbReference type="RefSeq" id="WP_066463666.1">
    <property type="nucleotide sequence ID" value="NZ_MATO01000031.1"/>
</dbReference>
<keyword evidence="3" id="KW-0963">Cytoplasm</keyword>
<dbReference type="AlphaFoldDB" id="A0A1C0YV43"/>
<dbReference type="SUPFAM" id="SSF158568">
    <property type="entry name" value="AF1862-like"/>
    <property type="match status" value="1"/>
</dbReference>
<evidence type="ECO:0000313" key="6">
    <source>
        <dbReference type="EMBL" id="OCS91028.1"/>
    </source>
</evidence>
<comment type="caution">
    <text evidence="6">The sequence shown here is derived from an EMBL/GenBank/DDBJ whole genome shotgun (WGS) entry which is preliminary data.</text>
</comment>
<dbReference type="InterPro" id="IPR010160">
    <property type="entry name" value="CRISPR-assoc_prot_Cmr5"/>
</dbReference>
<sequence length="132" mass="15244">MSNVNNSRIGIENGRAAFAFRVVETAVNDKNVTSSEYRSYVKKLPTLIQVNGLGQALAFCYQKGKTYRVIYDQLHEWLKQSKPQYFKNDGKSFIEVVINLDSQSYREVTVEVMAFLNWMRKFVEGMVKEDDA</sequence>
<gene>
    <name evidence="6" type="ORF">A6K76_09800</name>
</gene>
<evidence type="ECO:0000313" key="7">
    <source>
        <dbReference type="Proteomes" id="UP000093482"/>
    </source>
</evidence>
<evidence type="ECO:0000256" key="3">
    <source>
        <dbReference type="ARBA" id="ARBA00022490"/>
    </source>
</evidence>
<evidence type="ECO:0000256" key="1">
    <source>
        <dbReference type="ARBA" id="ARBA00004496"/>
    </source>
</evidence>
<keyword evidence="7" id="KW-1185">Reference proteome</keyword>
<dbReference type="Gene3D" id="1.10.520.30">
    <property type="entry name" value="AF1862-like domain"/>
    <property type="match status" value="1"/>
</dbReference>
<dbReference type="InterPro" id="IPR023101">
    <property type="entry name" value="AF1862-like_dom_sf"/>
</dbReference>
<name>A0A1C0YV43_9BACL</name>
<dbReference type="EMBL" id="MATO01000031">
    <property type="protein sequence ID" value="OCS91028.1"/>
    <property type="molecule type" value="Genomic_DNA"/>
</dbReference>
<dbReference type="CDD" id="cd09749">
    <property type="entry name" value="Cmr5_III-B"/>
    <property type="match status" value="1"/>
</dbReference>
<evidence type="ECO:0000256" key="2">
    <source>
        <dbReference type="ARBA" id="ARBA00006161"/>
    </source>
</evidence>
<organism evidence="6 7">
    <name type="scientific">Caryophanon latum</name>
    <dbReference type="NCBI Taxonomy" id="33977"/>
    <lineage>
        <taxon>Bacteria</taxon>
        <taxon>Bacillati</taxon>
        <taxon>Bacillota</taxon>
        <taxon>Bacilli</taxon>
        <taxon>Bacillales</taxon>
        <taxon>Caryophanaceae</taxon>
        <taxon>Caryophanon</taxon>
    </lineage>
</organism>
<accession>A0A1C0YV43</accession>
<comment type="similarity">
    <text evidence="2">Belongs to the CRISPR system Cmr5 family.</text>
</comment>
<evidence type="ECO:0000256" key="4">
    <source>
        <dbReference type="ARBA" id="ARBA00023118"/>
    </source>
</evidence>
<dbReference type="GO" id="GO:0005737">
    <property type="term" value="C:cytoplasm"/>
    <property type="evidence" value="ECO:0007669"/>
    <property type="project" value="UniProtKB-SubCell"/>
</dbReference>
<keyword evidence="4" id="KW-0051">Antiviral defense</keyword>
<comment type="subcellular location">
    <subcellularLocation>
        <location evidence="1">Cytoplasm</location>
    </subcellularLocation>
</comment>
<dbReference type="Pfam" id="PF09701">
    <property type="entry name" value="Cas_Cmr5"/>
    <property type="match status" value="1"/>
</dbReference>
<protein>
    <recommendedName>
        <fullName evidence="5">CRISPR type III-B/RAMP module-associated protein Cmr5</fullName>
    </recommendedName>
</protein>
<dbReference type="Proteomes" id="UP000093482">
    <property type="component" value="Unassembled WGS sequence"/>
</dbReference>
<dbReference type="NCBIfam" id="TIGR01881">
    <property type="entry name" value="cas_Cmr5"/>
    <property type="match status" value="1"/>
</dbReference>
<proteinExistence type="inferred from homology"/>